<accession>C2M9X1</accession>
<comment type="caution">
    <text evidence="6">The sequence shown here is derived from an EMBL/GenBank/DDBJ whole genome shotgun (WGS) entry which is preliminary data.</text>
</comment>
<feature type="domain" description="3-hydroxyacyl-CoA dehydrogenase C-terminal" evidence="4">
    <location>
        <begin position="209"/>
        <end position="305"/>
    </location>
</feature>
<dbReference type="PANTHER" id="PTHR48075">
    <property type="entry name" value="3-HYDROXYACYL-COA DEHYDROGENASE FAMILY PROTEIN"/>
    <property type="match status" value="1"/>
</dbReference>
<proteinExistence type="predicted"/>
<dbReference type="EMBL" id="ACLR01000059">
    <property type="protein sequence ID" value="EEK17477.1"/>
    <property type="molecule type" value="Genomic_DNA"/>
</dbReference>
<dbReference type="GO" id="GO:0006635">
    <property type="term" value="P:fatty acid beta-oxidation"/>
    <property type="evidence" value="ECO:0007669"/>
    <property type="project" value="TreeGrafter"/>
</dbReference>
<keyword evidence="7" id="KW-1185">Reference proteome</keyword>
<dbReference type="Proteomes" id="UP000003303">
    <property type="component" value="Unassembled WGS sequence"/>
</dbReference>
<dbReference type="STRING" id="596327.PORUE0001_1601"/>
<dbReference type="InterPro" id="IPR006108">
    <property type="entry name" value="3HC_DH_C"/>
</dbReference>
<dbReference type="Pfam" id="PF02737">
    <property type="entry name" value="3HCDH_N"/>
    <property type="match status" value="1"/>
</dbReference>
<dbReference type="EC" id="1.1.1.157" evidence="6"/>
<dbReference type="InterPro" id="IPR006176">
    <property type="entry name" value="3-OHacyl-CoA_DH_NAD-bd"/>
</dbReference>
<dbReference type="Pfam" id="PF00725">
    <property type="entry name" value="3HCDH"/>
    <property type="match status" value="1"/>
</dbReference>
<name>C2M9X1_9PORP</name>
<dbReference type="SUPFAM" id="SSF51735">
    <property type="entry name" value="NAD(P)-binding Rossmann-fold domains"/>
    <property type="match status" value="1"/>
</dbReference>
<feature type="domain" description="3-hydroxyacyl-CoA dehydrogenase NAD binding" evidence="5">
    <location>
        <begin position="28"/>
        <end position="206"/>
    </location>
</feature>
<evidence type="ECO:0000313" key="7">
    <source>
        <dbReference type="Proteomes" id="UP000003303"/>
    </source>
</evidence>
<evidence type="ECO:0000256" key="2">
    <source>
        <dbReference type="PIRSR" id="PIRSR000105-1"/>
    </source>
</evidence>
<evidence type="ECO:0000256" key="1">
    <source>
        <dbReference type="ARBA" id="ARBA00023002"/>
    </source>
</evidence>
<keyword evidence="1 6" id="KW-0560">Oxidoreductase</keyword>
<reference evidence="6 7" key="1">
    <citation type="submission" date="2009-04" db="EMBL/GenBank/DDBJ databases">
        <authorList>
            <person name="Sebastian Y."/>
            <person name="Madupu R."/>
            <person name="Durkin A.S."/>
            <person name="Torralba M."/>
            <person name="Methe B."/>
            <person name="Sutton G.G."/>
            <person name="Strausberg R.L."/>
            <person name="Nelson K.E."/>
        </authorList>
    </citation>
    <scope>NUCLEOTIDE SEQUENCE [LARGE SCALE GENOMIC DNA]</scope>
    <source>
        <strain evidence="6 7">60-3</strain>
    </source>
</reference>
<dbReference type="GO" id="GO:0008691">
    <property type="term" value="F:3-hydroxybutyryl-CoA dehydrogenase activity"/>
    <property type="evidence" value="ECO:0007669"/>
    <property type="project" value="UniProtKB-EC"/>
</dbReference>
<dbReference type="AlphaFoldDB" id="C2M9X1"/>
<evidence type="ECO:0000259" key="4">
    <source>
        <dbReference type="Pfam" id="PF00725"/>
    </source>
</evidence>
<dbReference type="InterPro" id="IPR036291">
    <property type="entry name" value="NAD(P)-bd_dom_sf"/>
</dbReference>
<protein>
    <submittedName>
        <fullName evidence="6">3-hydroxybutyryl-CoA dehydrogenase</fullName>
        <ecNumber evidence="6">1.1.1.157</ecNumber>
    </submittedName>
</protein>
<dbReference type="SUPFAM" id="SSF48179">
    <property type="entry name" value="6-phosphogluconate dehydrogenase C-terminal domain-like"/>
    <property type="match status" value="1"/>
</dbReference>
<evidence type="ECO:0000259" key="5">
    <source>
        <dbReference type="Pfam" id="PF02737"/>
    </source>
</evidence>
<evidence type="ECO:0000256" key="3">
    <source>
        <dbReference type="SAM" id="MobiDB-lite"/>
    </source>
</evidence>
<dbReference type="InterPro" id="IPR013328">
    <property type="entry name" value="6PGD_dom2"/>
</dbReference>
<dbReference type="GO" id="GO:0070403">
    <property type="term" value="F:NAD+ binding"/>
    <property type="evidence" value="ECO:0007669"/>
    <property type="project" value="InterPro"/>
</dbReference>
<evidence type="ECO:0000313" key="6">
    <source>
        <dbReference type="EMBL" id="EEK17477.1"/>
    </source>
</evidence>
<dbReference type="InterPro" id="IPR008927">
    <property type="entry name" value="6-PGluconate_DH-like_C_sf"/>
</dbReference>
<gene>
    <name evidence="6" type="primary">hbd</name>
    <name evidence="6" type="ORF">PORUE0001_1601</name>
</gene>
<dbReference type="InterPro" id="IPR022694">
    <property type="entry name" value="3-OHacyl-CoA_DH"/>
</dbReference>
<dbReference type="Gene3D" id="3.40.50.720">
    <property type="entry name" value="NAD(P)-binding Rossmann-like Domain"/>
    <property type="match status" value="1"/>
</dbReference>
<feature type="site" description="Important for catalytic activity" evidence="2">
    <location>
        <position position="163"/>
    </location>
</feature>
<organism evidence="6 7">
    <name type="scientific">Porphyromonas uenonis 60-3</name>
    <dbReference type="NCBI Taxonomy" id="596327"/>
    <lineage>
        <taxon>Bacteria</taxon>
        <taxon>Pseudomonadati</taxon>
        <taxon>Bacteroidota</taxon>
        <taxon>Bacteroidia</taxon>
        <taxon>Bacteroidales</taxon>
        <taxon>Porphyromonadaceae</taxon>
        <taxon>Porphyromonas</taxon>
    </lineage>
</organism>
<sequence>MIRKRDYKTMTRETSTQSSTATTHYDKKVAIVGAGSMGRSIAICLAMHHIPTVIQARSLDRQKRAIPLLEQSLVECGELFGWSDAERQELLSRIKVTVDNADIVSANLVIEASSGSLEEHKELYRDLDAVLSEETIIASITSSISITELGNATQRPSLVAGMHFFNPVPLIDLVEIVSSQHTSQETLEQIQELCDAMGKETVYVEDSPGYIVNRMLIPMINEAITELAQGIGSIEDIDRAMRIGASHPMGPLELADWIGLDTCLEILEGLFAEFMDSKYRPHPLLRRKVRAGQLGRKVGVGFYRYTPEEEEES</sequence>
<dbReference type="eggNOG" id="COG1250">
    <property type="taxonomic scope" value="Bacteria"/>
</dbReference>
<feature type="region of interest" description="Disordered" evidence="3">
    <location>
        <begin position="1"/>
        <end position="20"/>
    </location>
</feature>
<dbReference type="PIRSF" id="PIRSF000105">
    <property type="entry name" value="HCDH"/>
    <property type="match status" value="1"/>
</dbReference>
<dbReference type="PANTHER" id="PTHR48075:SF5">
    <property type="entry name" value="3-HYDROXYBUTYRYL-COA DEHYDROGENASE"/>
    <property type="match status" value="1"/>
</dbReference>
<dbReference type="Gene3D" id="1.10.1040.10">
    <property type="entry name" value="N-(1-d-carboxylethyl)-l-norvaline Dehydrogenase, domain 2"/>
    <property type="match status" value="1"/>
</dbReference>